<sequence length="313" mass="35666">MQPIYKIEANGVDVTKQLNSETSEITFNDEAGIVSDEITLRVEGLHKRPKRDDELKLWLGTKKTSLFYCGLFKVSRTPVSYGEENFLHITATAVDFSKNLKVKRSQTFEKCSIKQVCQIIATRHGLTLKSDFDEIFILHLEQTMESDLHFLKRISQEYNALFSIKNNTLIFVKRVKEGQKSNDLPRFYLSKTDINNIRIEPTNKTSYNSCKAVWRDIKSNSQKSLIVGDGEPIYMLRDAFESESDARAKAEAALQKANSGTKEGSIKCDGFEIYAGAILVLNGTLEDDDEYHIKRVDHIVNKSGWHITIKIEN</sequence>
<dbReference type="KEGG" id="amyt:AMYT_0791"/>
<name>A0AAX2AHC1_9BACT</name>
<keyword evidence="2" id="KW-1185">Reference proteome</keyword>
<organism evidence="1 2">
    <name type="scientific">Malaciobacter mytili LMG 24559</name>
    <dbReference type="NCBI Taxonomy" id="1032238"/>
    <lineage>
        <taxon>Bacteria</taxon>
        <taxon>Pseudomonadati</taxon>
        <taxon>Campylobacterota</taxon>
        <taxon>Epsilonproteobacteria</taxon>
        <taxon>Campylobacterales</taxon>
        <taxon>Arcobacteraceae</taxon>
        <taxon>Malaciobacter</taxon>
    </lineage>
</organism>
<dbReference type="RefSeq" id="WP_114841259.1">
    <property type="nucleotide sequence ID" value="NZ_CP031219.1"/>
</dbReference>
<dbReference type="Proteomes" id="UP000290092">
    <property type="component" value="Unassembled WGS sequence"/>
</dbReference>
<protein>
    <submittedName>
        <fullName evidence="1">Phage tail protein</fullName>
    </submittedName>
</protein>
<dbReference type="SUPFAM" id="SSF69279">
    <property type="entry name" value="Phage tail proteins"/>
    <property type="match status" value="1"/>
</dbReference>
<dbReference type="EMBL" id="NXID01000016">
    <property type="protein sequence ID" value="RXK16040.1"/>
    <property type="molecule type" value="Genomic_DNA"/>
</dbReference>
<evidence type="ECO:0000313" key="1">
    <source>
        <dbReference type="EMBL" id="RXK16040.1"/>
    </source>
</evidence>
<dbReference type="Pfam" id="PF05954">
    <property type="entry name" value="Phage_GPD"/>
    <property type="match status" value="1"/>
</dbReference>
<evidence type="ECO:0000313" key="2">
    <source>
        <dbReference type="Proteomes" id="UP000290092"/>
    </source>
</evidence>
<comment type="caution">
    <text evidence="1">The sequence shown here is derived from an EMBL/GenBank/DDBJ whole genome shotgun (WGS) entry which is preliminary data.</text>
</comment>
<proteinExistence type="predicted"/>
<accession>A0AAX2AHC1</accession>
<gene>
    <name evidence="1" type="ORF">CP985_05560</name>
</gene>
<dbReference type="AlphaFoldDB" id="A0AAX2AHC1"/>
<reference evidence="1 2" key="1">
    <citation type="submission" date="2017-09" db="EMBL/GenBank/DDBJ databases">
        <title>Genomics of the genus Arcobacter.</title>
        <authorList>
            <person name="Perez-Cataluna A."/>
            <person name="Figueras M.J."/>
            <person name="Salas-Masso N."/>
        </authorList>
    </citation>
    <scope>NUCLEOTIDE SEQUENCE [LARGE SCALE GENOMIC DNA]</scope>
    <source>
        <strain evidence="1 2">CECT 7386</strain>
    </source>
</reference>